<dbReference type="Gene3D" id="1.10.8.60">
    <property type="match status" value="1"/>
</dbReference>
<dbReference type="Gene3D" id="3.40.50.300">
    <property type="entry name" value="P-loop containing nucleotide triphosphate hydrolases"/>
    <property type="match status" value="1"/>
</dbReference>
<proteinExistence type="predicted"/>
<evidence type="ECO:0000313" key="2">
    <source>
        <dbReference type="EMBL" id="RVW50006.1"/>
    </source>
</evidence>
<dbReference type="InterPro" id="IPR050238">
    <property type="entry name" value="DNA_Rep/Repair_Clamp_Loader"/>
</dbReference>
<gene>
    <name evidence="2" type="primary">RFC3_1</name>
    <name evidence="2" type="ORF">CK203_082320</name>
</gene>
<feature type="compositionally biased region" description="Low complexity" evidence="1">
    <location>
        <begin position="10"/>
        <end position="21"/>
    </location>
</feature>
<comment type="caution">
    <text evidence="2">The sequence shown here is derived from an EMBL/GenBank/DDBJ whole genome shotgun (WGS) entry which is preliminary data.</text>
</comment>
<reference evidence="2 3" key="1">
    <citation type="journal article" date="2018" name="PLoS Genet.">
        <title>Population sequencing reveals clonal diversity and ancestral inbreeding in the grapevine cultivar Chardonnay.</title>
        <authorList>
            <person name="Roach M.J."/>
            <person name="Johnson D.L."/>
            <person name="Bohlmann J."/>
            <person name="van Vuuren H.J."/>
            <person name="Jones S.J."/>
            <person name="Pretorius I.S."/>
            <person name="Schmidt S.A."/>
            <person name="Borneman A.R."/>
        </authorList>
    </citation>
    <scope>NUCLEOTIDE SEQUENCE [LARGE SCALE GENOMIC DNA]</scope>
    <source>
        <strain evidence="3">cv. Chardonnay</strain>
        <tissue evidence="2">Leaf</tissue>
    </source>
</reference>
<protein>
    <submittedName>
        <fullName evidence="2">Replication factor C subunit 3</fullName>
    </submittedName>
</protein>
<dbReference type="PANTHER" id="PTHR11669">
    <property type="entry name" value="REPLICATION FACTOR C / DNA POLYMERASE III GAMMA-TAU SUBUNIT"/>
    <property type="match status" value="1"/>
</dbReference>
<sequence>MPKLDPYPFSSRSFSSESNMSGVPSMWCCKAARKTRNIYTDPHNRVQLDSTISDHRGRNINPGIENHYTAATSASMGSTFLGFQKWSSCLQGEGGPYSSSTGNSMRTRELADMSVTNETKKKWKKNVDVNLMNDGAFPNKKPLSERVSSAAQPMPIVLVCNAEKPKDDRKFNWADKYRPKVLSDFICHQEIAEMLRLLVSIGVLSSHCIFEGPPGSGKRTMALALLRENFGTHVIETREEVKEFKVEVTCSFKLISMLFLGLNWKWFCLYGYTGKKVHEELAFSNIHWKCPMPSSNTIFGGPIPSIQINAQVSSKHIEVDLSELKSYAAHVVVELIKETHTLFSHDNTNNQELFRDLQRPLQSLLLLFWASKLQHIESLCTVIQILPPSKEQIIKVLEFIAKCEGIELPPRLAENIAEKSKHSIQQAIRSFEATWQLNYPFKEDQMIRLVGKKNLQLLQKYR</sequence>
<dbReference type="InterPro" id="IPR027417">
    <property type="entry name" value="P-loop_NTPase"/>
</dbReference>
<feature type="region of interest" description="Disordered" evidence="1">
    <location>
        <begin position="1"/>
        <end position="23"/>
    </location>
</feature>
<dbReference type="FunFam" id="1.10.8.60:FF:000030">
    <property type="entry name" value="replication factor C subunit 3"/>
    <property type="match status" value="1"/>
</dbReference>
<name>A0A438EQI0_VITVI</name>
<dbReference type="Proteomes" id="UP000288805">
    <property type="component" value="Unassembled WGS sequence"/>
</dbReference>
<evidence type="ECO:0000256" key="1">
    <source>
        <dbReference type="SAM" id="MobiDB-lite"/>
    </source>
</evidence>
<dbReference type="SUPFAM" id="SSF52540">
    <property type="entry name" value="P-loop containing nucleoside triphosphate hydrolases"/>
    <property type="match status" value="1"/>
</dbReference>
<organism evidence="2 3">
    <name type="scientific">Vitis vinifera</name>
    <name type="common">Grape</name>
    <dbReference type="NCBI Taxonomy" id="29760"/>
    <lineage>
        <taxon>Eukaryota</taxon>
        <taxon>Viridiplantae</taxon>
        <taxon>Streptophyta</taxon>
        <taxon>Embryophyta</taxon>
        <taxon>Tracheophyta</taxon>
        <taxon>Spermatophyta</taxon>
        <taxon>Magnoliopsida</taxon>
        <taxon>eudicotyledons</taxon>
        <taxon>Gunneridae</taxon>
        <taxon>Pentapetalae</taxon>
        <taxon>rosids</taxon>
        <taxon>Vitales</taxon>
        <taxon>Vitaceae</taxon>
        <taxon>Viteae</taxon>
        <taxon>Vitis</taxon>
    </lineage>
</organism>
<dbReference type="EMBL" id="QGNW01001215">
    <property type="protein sequence ID" value="RVW50006.1"/>
    <property type="molecule type" value="Genomic_DNA"/>
</dbReference>
<evidence type="ECO:0000313" key="3">
    <source>
        <dbReference type="Proteomes" id="UP000288805"/>
    </source>
</evidence>
<dbReference type="PANTHER" id="PTHR11669:SF52">
    <property type="entry name" value="OS10G0574500 PROTEIN"/>
    <property type="match status" value="1"/>
</dbReference>
<accession>A0A438EQI0</accession>
<dbReference type="AlphaFoldDB" id="A0A438EQI0"/>